<feature type="chain" id="PRO_5045873521" evidence="2">
    <location>
        <begin position="22"/>
        <end position="334"/>
    </location>
</feature>
<dbReference type="Proteomes" id="UP000632774">
    <property type="component" value="Unassembled WGS sequence"/>
</dbReference>
<organism evidence="3 4">
    <name type="scientific">Mucilaginibacter boryungensis</name>
    <dbReference type="NCBI Taxonomy" id="768480"/>
    <lineage>
        <taxon>Bacteria</taxon>
        <taxon>Pseudomonadati</taxon>
        <taxon>Bacteroidota</taxon>
        <taxon>Sphingobacteriia</taxon>
        <taxon>Sphingobacteriales</taxon>
        <taxon>Sphingobacteriaceae</taxon>
        <taxon>Mucilaginibacter</taxon>
    </lineage>
</organism>
<keyword evidence="2" id="KW-0732">Signal</keyword>
<feature type="coiled-coil region" evidence="1">
    <location>
        <begin position="301"/>
        <end position="328"/>
    </location>
</feature>
<reference evidence="3 4" key="1">
    <citation type="submission" date="2020-10" db="EMBL/GenBank/DDBJ databases">
        <title>Mucilaginibacter mali sp. nov., isolated from rhizosphere soil of apple orchard.</title>
        <authorList>
            <person name="Lee J.-S."/>
            <person name="Kim H.S."/>
            <person name="Kim J.-S."/>
        </authorList>
    </citation>
    <scope>NUCLEOTIDE SEQUENCE [LARGE SCALE GENOMIC DNA]</scope>
    <source>
        <strain evidence="3 4">KCTC 23157</strain>
    </source>
</reference>
<sequence>MKKHFMAAIAVISLVPFVSKAQWQGTSPVYYTGGYVGIGTPNPVGTLHVKQNTYDLLTSMYSFDIGLGGAPGGWARAFRVVNSANSNGQDGGAFGVTGAGTTPSYTYMAIPTSDPTGYDSPKILVLDNNGKVGIGTTNPISKLHINTSSSLASFATIGNNDNGVLLGVNSGGGTPAIYTYSGKGMIFGGDYSSNPSIQMVISNTGKVGIGTTTPDELLSVNGTIHSKEVKVNLTGLPDYVFKTDYHLPTLAEVKSYIDKNSHLPEMPSAQEVEKNGLSLGEMNKLLLKKVEELTLYLIEQKNESDKKNEQQQRQIDALVKQLETLIKTSLTKNN</sequence>
<name>A0ABR9XLZ2_9SPHI</name>
<comment type="caution">
    <text evidence="3">The sequence shown here is derived from an EMBL/GenBank/DDBJ whole genome shotgun (WGS) entry which is preliminary data.</text>
</comment>
<proteinExistence type="predicted"/>
<dbReference type="RefSeq" id="WP_194107650.1">
    <property type="nucleotide sequence ID" value="NZ_JADFFM010000002.1"/>
</dbReference>
<keyword evidence="4" id="KW-1185">Reference proteome</keyword>
<evidence type="ECO:0000256" key="1">
    <source>
        <dbReference type="SAM" id="Coils"/>
    </source>
</evidence>
<evidence type="ECO:0000313" key="3">
    <source>
        <dbReference type="EMBL" id="MBE9668235.1"/>
    </source>
</evidence>
<protein>
    <submittedName>
        <fullName evidence="3">Uncharacterized protein</fullName>
    </submittedName>
</protein>
<evidence type="ECO:0000256" key="2">
    <source>
        <dbReference type="SAM" id="SignalP"/>
    </source>
</evidence>
<evidence type="ECO:0000313" key="4">
    <source>
        <dbReference type="Proteomes" id="UP000632774"/>
    </source>
</evidence>
<keyword evidence="1" id="KW-0175">Coiled coil</keyword>
<dbReference type="EMBL" id="JADFFM010000002">
    <property type="protein sequence ID" value="MBE9668235.1"/>
    <property type="molecule type" value="Genomic_DNA"/>
</dbReference>
<feature type="signal peptide" evidence="2">
    <location>
        <begin position="1"/>
        <end position="21"/>
    </location>
</feature>
<accession>A0ABR9XLZ2</accession>
<gene>
    <name evidence="3" type="ORF">IRJ18_17830</name>
</gene>